<dbReference type="RefSeq" id="WP_191709372.1">
    <property type="nucleotide sequence ID" value="NZ_JACSPQ010000001.1"/>
</dbReference>
<protein>
    <submittedName>
        <fullName evidence="2">Carboxypeptidase-like regulatory domain-containing protein</fullName>
    </submittedName>
</protein>
<gene>
    <name evidence="2" type="ORF">H9626_01915</name>
</gene>
<dbReference type="SUPFAM" id="SSF49464">
    <property type="entry name" value="Carboxypeptidase regulatory domain-like"/>
    <property type="match status" value="1"/>
</dbReference>
<sequence>MKTNQYILFCLFLLYLTPTKAIEPPTDESKYVTINGIVKDKSDKKALSYANVSIAGSTESTVTNADGEFTFKVKEPVDNIAIEVSHLGYDNQHIRLRKGEAELPTVWLTPSALMLDEIVISGRNPRELVEEAIRKIPDNYSGNNDRLTGFYRETARKRRHYINIAEAVVDLHKTPYTENAGRDRVKILKGRRLLSPKQSDTLAVKLLGGPTAAIYLDVVKNPDLLLSREMLPLYDFHIEEMTYIDERPQYVISFVPNRELPYALYYGKLYIDKERLSFTRAEFNLDMKDRYKATKAILHRKPFGLRFKPVDVTYLVDYTDHGNKTYLNYIRNEIRFKCDWRRRLFATSYAVVSEMVVTDIEPSATNIPIREAFGKDQILSDDVTLFFDKDFWGNYNIIKPEESLEKAVGKLKKMHEE</sequence>
<dbReference type="Proteomes" id="UP000616346">
    <property type="component" value="Unassembled WGS sequence"/>
</dbReference>
<dbReference type="Gene3D" id="2.60.40.1120">
    <property type="entry name" value="Carboxypeptidase-like, regulatory domain"/>
    <property type="match status" value="1"/>
</dbReference>
<evidence type="ECO:0000256" key="1">
    <source>
        <dbReference type="SAM" id="SignalP"/>
    </source>
</evidence>
<keyword evidence="3" id="KW-1185">Reference proteome</keyword>
<dbReference type="EMBL" id="JACSPQ010000001">
    <property type="protein sequence ID" value="MBD8000978.1"/>
    <property type="molecule type" value="Genomic_DNA"/>
</dbReference>
<evidence type="ECO:0000313" key="3">
    <source>
        <dbReference type="Proteomes" id="UP000616346"/>
    </source>
</evidence>
<keyword evidence="1" id="KW-0732">Signal</keyword>
<comment type="caution">
    <text evidence="2">The sequence shown here is derived from an EMBL/GenBank/DDBJ whole genome shotgun (WGS) entry which is preliminary data.</text>
</comment>
<name>A0ABR8V879_9BACT</name>
<dbReference type="Pfam" id="PF13715">
    <property type="entry name" value="CarbopepD_reg_2"/>
    <property type="match status" value="1"/>
</dbReference>
<proteinExistence type="predicted"/>
<feature type="chain" id="PRO_5045833306" evidence="1">
    <location>
        <begin position="22"/>
        <end position="417"/>
    </location>
</feature>
<dbReference type="InterPro" id="IPR008969">
    <property type="entry name" value="CarboxyPept-like_regulatory"/>
</dbReference>
<evidence type="ECO:0000313" key="2">
    <source>
        <dbReference type="EMBL" id="MBD8000978.1"/>
    </source>
</evidence>
<feature type="signal peptide" evidence="1">
    <location>
        <begin position="1"/>
        <end position="21"/>
    </location>
</feature>
<accession>A0ABR8V879</accession>
<reference evidence="2 3" key="1">
    <citation type="submission" date="2020-08" db="EMBL/GenBank/DDBJ databases">
        <title>A Genomic Blueprint of the Chicken Gut Microbiome.</title>
        <authorList>
            <person name="Gilroy R."/>
            <person name="Ravi A."/>
            <person name="Getino M."/>
            <person name="Pursley I."/>
            <person name="Horton D.L."/>
            <person name="Alikhan N.-F."/>
            <person name="Baker D."/>
            <person name="Gharbi K."/>
            <person name="Hall N."/>
            <person name="Watson M."/>
            <person name="Adriaenssens E.M."/>
            <person name="Foster-Nyarko E."/>
            <person name="Jarju S."/>
            <person name="Secka A."/>
            <person name="Antonio M."/>
            <person name="Oren A."/>
            <person name="Chaudhuri R."/>
            <person name="La Ragione R.M."/>
            <person name="Hildebrand F."/>
            <person name="Pallen M.J."/>
        </authorList>
    </citation>
    <scope>NUCLEOTIDE SEQUENCE [LARGE SCALE GENOMIC DNA]</scope>
    <source>
        <strain evidence="2 3">Sa1YUN3</strain>
    </source>
</reference>
<organism evidence="2 3">
    <name type="scientific">Phocaeicola faecium</name>
    <dbReference type="NCBI Taxonomy" id="2762213"/>
    <lineage>
        <taxon>Bacteria</taxon>
        <taxon>Pseudomonadati</taxon>
        <taxon>Bacteroidota</taxon>
        <taxon>Bacteroidia</taxon>
        <taxon>Bacteroidales</taxon>
        <taxon>Bacteroidaceae</taxon>
        <taxon>Phocaeicola</taxon>
    </lineage>
</organism>